<dbReference type="Gramene" id="OMERI11G00110.1">
    <property type="protein sequence ID" value="OMERI11G00110.1"/>
    <property type="gene ID" value="OMERI11G00110"/>
</dbReference>
<dbReference type="EnsemblPlants" id="OMERI11G00110.1">
    <property type="protein sequence ID" value="OMERI11G00110.1"/>
    <property type="gene ID" value="OMERI11G00110"/>
</dbReference>
<proteinExistence type="predicted"/>
<sequence>MVEVVDGEAGAPWVDEETVVPLQRQGPSLHLPPSQPRCHVSARAGGGGRRRQWVRENHQQGGHVEGDHEHDAGVAEVESAGDCASVGRFGVVGGQGGGRGEDAEVEEEASGRHGGQWRPEGFH</sequence>
<name>A0A0E0F167_9ORYZ</name>
<evidence type="ECO:0008006" key="4">
    <source>
        <dbReference type="Google" id="ProtNLM"/>
    </source>
</evidence>
<dbReference type="HOGENOM" id="CLU_2018874_0_0_1"/>
<protein>
    <recommendedName>
        <fullName evidence="4">DUF834 domain-containing protein</fullName>
    </recommendedName>
</protein>
<dbReference type="AlphaFoldDB" id="A0A0E0F167"/>
<reference evidence="2" key="1">
    <citation type="submission" date="2015-04" db="UniProtKB">
        <authorList>
            <consortium name="EnsemblPlants"/>
        </authorList>
    </citation>
    <scope>IDENTIFICATION</scope>
</reference>
<reference evidence="2" key="2">
    <citation type="submission" date="2018-05" db="EMBL/GenBank/DDBJ databases">
        <title>OmerRS3 (Oryza meridionalis Reference Sequence Version 3).</title>
        <authorList>
            <person name="Zhang J."/>
            <person name="Kudrna D."/>
            <person name="Lee S."/>
            <person name="Talag J."/>
            <person name="Welchert J."/>
            <person name="Wing R.A."/>
        </authorList>
    </citation>
    <scope>NUCLEOTIDE SEQUENCE [LARGE SCALE GENOMIC DNA]</scope>
    <source>
        <strain evidence="2">cv. OR44</strain>
    </source>
</reference>
<accession>A0A0E0F167</accession>
<feature type="region of interest" description="Disordered" evidence="1">
    <location>
        <begin position="86"/>
        <end position="123"/>
    </location>
</feature>
<keyword evidence="3" id="KW-1185">Reference proteome</keyword>
<dbReference type="Proteomes" id="UP000008021">
    <property type="component" value="Chromosome 11"/>
</dbReference>
<feature type="region of interest" description="Disordered" evidence="1">
    <location>
        <begin position="25"/>
        <end position="50"/>
    </location>
</feature>
<evidence type="ECO:0000256" key="1">
    <source>
        <dbReference type="SAM" id="MobiDB-lite"/>
    </source>
</evidence>
<evidence type="ECO:0000313" key="2">
    <source>
        <dbReference type="EnsemblPlants" id="OMERI11G00110.1"/>
    </source>
</evidence>
<organism evidence="2">
    <name type="scientific">Oryza meridionalis</name>
    <dbReference type="NCBI Taxonomy" id="40149"/>
    <lineage>
        <taxon>Eukaryota</taxon>
        <taxon>Viridiplantae</taxon>
        <taxon>Streptophyta</taxon>
        <taxon>Embryophyta</taxon>
        <taxon>Tracheophyta</taxon>
        <taxon>Spermatophyta</taxon>
        <taxon>Magnoliopsida</taxon>
        <taxon>Liliopsida</taxon>
        <taxon>Poales</taxon>
        <taxon>Poaceae</taxon>
        <taxon>BOP clade</taxon>
        <taxon>Oryzoideae</taxon>
        <taxon>Oryzeae</taxon>
        <taxon>Oryzinae</taxon>
        <taxon>Oryza</taxon>
    </lineage>
</organism>
<evidence type="ECO:0000313" key="3">
    <source>
        <dbReference type="Proteomes" id="UP000008021"/>
    </source>
</evidence>